<dbReference type="OMA" id="FISTNCQ"/>
<feature type="domain" description="Pinin/SDK/MemA protein" evidence="10">
    <location>
        <begin position="133"/>
        <end position="256"/>
    </location>
</feature>
<feature type="compositionally biased region" description="Basic and acidic residues" evidence="9">
    <location>
        <begin position="391"/>
        <end position="400"/>
    </location>
</feature>
<dbReference type="InterPro" id="IPR006786">
    <property type="entry name" value="Pinin_SDK_MemA"/>
</dbReference>
<dbReference type="GO" id="GO:0006397">
    <property type="term" value="P:mRNA processing"/>
    <property type="evidence" value="ECO:0007669"/>
    <property type="project" value="UniProtKB-KW"/>
</dbReference>
<organism evidence="11 12">
    <name type="scientific">Vanessa tameamea</name>
    <name type="common">Kamehameha butterfly</name>
    <dbReference type="NCBI Taxonomy" id="334116"/>
    <lineage>
        <taxon>Eukaryota</taxon>
        <taxon>Metazoa</taxon>
        <taxon>Ecdysozoa</taxon>
        <taxon>Arthropoda</taxon>
        <taxon>Hexapoda</taxon>
        <taxon>Insecta</taxon>
        <taxon>Pterygota</taxon>
        <taxon>Neoptera</taxon>
        <taxon>Endopterygota</taxon>
        <taxon>Lepidoptera</taxon>
        <taxon>Glossata</taxon>
        <taxon>Ditrysia</taxon>
        <taxon>Papilionoidea</taxon>
        <taxon>Nymphalidae</taxon>
        <taxon>Nymphalinae</taxon>
        <taxon>Vanessa</taxon>
    </lineage>
</organism>
<keyword evidence="11" id="KW-1185">Reference proteome</keyword>
<evidence type="ECO:0000313" key="11">
    <source>
        <dbReference type="Proteomes" id="UP001652626"/>
    </source>
</evidence>
<dbReference type="GeneID" id="113393849"/>
<evidence type="ECO:0000256" key="6">
    <source>
        <dbReference type="ARBA" id="ARBA00023187"/>
    </source>
</evidence>
<dbReference type="Pfam" id="PF04696">
    <property type="entry name" value="Pinin_SDK_memA"/>
    <property type="match status" value="1"/>
</dbReference>
<feature type="region of interest" description="Disordered" evidence="9">
    <location>
        <begin position="313"/>
        <end position="400"/>
    </location>
</feature>
<name>A0A8B8HSX8_VANTA</name>
<evidence type="ECO:0000256" key="3">
    <source>
        <dbReference type="ARBA" id="ARBA00022664"/>
    </source>
</evidence>
<evidence type="ECO:0000256" key="4">
    <source>
        <dbReference type="ARBA" id="ARBA00023015"/>
    </source>
</evidence>
<evidence type="ECO:0000256" key="5">
    <source>
        <dbReference type="ARBA" id="ARBA00023163"/>
    </source>
</evidence>
<sequence length="400" mass="46626">MGTEIAISFSTLRAQLESEKSNLYKIDENIKKIVQTSGRFSDRFNAPADYTRGGSRLGGRNAYPDVANNYKNEDQSKRKHETKTVFSRLSARFNDSDGEDDGPGPKRNKVPSTVCRELPTRAAVLRAQGDDEQARKRNRRIFGSLLGTLQKFKQEEIVLQTKEDKRALVEKKIEEQARLEKERELKERKTLFAERDHKKATIKALEAKMARVHEFEKWEASQQCLSNFILTRTKPHIYWLPKKISEKATERLNSSRKFHESYMARKREELQDELQRIENRCLRPRGPGAKENDLENHHRNYVFEKSPIIEEIKQEDRGRKRDKFAMDVDEKDRDESDGEDRHNEVQENEAEKIESDENKMDTSTEQQTISETEEATNKEDTNEPITANECEEMKDVTSDP</sequence>
<evidence type="ECO:0000259" key="10">
    <source>
        <dbReference type="Pfam" id="PF04696"/>
    </source>
</evidence>
<comment type="similarity">
    <text evidence="2">Belongs to the pinin family.</text>
</comment>
<dbReference type="Proteomes" id="UP001652626">
    <property type="component" value="Chromosome 19"/>
</dbReference>
<evidence type="ECO:0000313" key="12">
    <source>
        <dbReference type="RefSeq" id="XP_026486726.1"/>
    </source>
</evidence>
<dbReference type="InterPro" id="IPR039853">
    <property type="entry name" value="Pinin"/>
</dbReference>
<dbReference type="GO" id="GO:0071013">
    <property type="term" value="C:catalytic step 2 spliceosome"/>
    <property type="evidence" value="ECO:0007669"/>
    <property type="project" value="TreeGrafter"/>
</dbReference>
<reference evidence="12" key="1">
    <citation type="submission" date="2025-08" db="UniProtKB">
        <authorList>
            <consortium name="RefSeq"/>
        </authorList>
    </citation>
    <scope>IDENTIFICATION</scope>
    <source>
        <tissue evidence="12">Whole body</tissue>
    </source>
</reference>
<dbReference type="RefSeq" id="XP_026486726.1">
    <property type="nucleotide sequence ID" value="XM_026630941.2"/>
</dbReference>
<evidence type="ECO:0000256" key="8">
    <source>
        <dbReference type="SAM" id="Coils"/>
    </source>
</evidence>
<protein>
    <submittedName>
        <fullName evidence="12">Pinin</fullName>
    </submittedName>
</protein>
<dbReference type="PANTHER" id="PTHR12707:SF0">
    <property type="entry name" value="PININ"/>
    <property type="match status" value="1"/>
</dbReference>
<keyword evidence="5" id="KW-0804">Transcription</keyword>
<comment type="subcellular location">
    <subcellularLocation>
        <location evidence="1">Nucleus</location>
    </subcellularLocation>
</comment>
<evidence type="ECO:0000256" key="1">
    <source>
        <dbReference type="ARBA" id="ARBA00004123"/>
    </source>
</evidence>
<keyword evidence="3" id="KW-0507">mRNA processing</keyword>
<dbReference type="AlphaFoldDB" id="A0A8B8HSX8"/>
<evidence type="ECO:0000256" key="7">
    <source>
        <dbReference type="ARBA" id="ARBA00023242"/>
    </source>
</evidence>
<accession>A0A8B8HSX8</accession>
<evidence type="ECO:0000256" key="9">
    <source>
        <dbReference type="SAM" id="MobiDB-lite"/>
    </source>
</evidence>
<dbReference type="GO" id="GO:0008380">
    <property type="term" value="P:RNA splicing"/>
    <property type="evidence" value="ECO:0007669"/>
    <property type="project" value="UniProtKB-KW"/>
</dbReference>
<keyword evidence="8" id="KW-0175">Coiled coil</keyword>
<evidence type="ECO:0000256" key="2">
    <source>
        <dbReference type="ARBA" id="ARBA00010386"/>
    </source>
</evidence>
<feature type="compositionally biased region" description="Basic and acidic residues" evidence="9">
    <location>
        <begin position="313"/>
        <end position="362"/>
    </location>
</feature>
<gene>
    <name evidence="12" type="primary">LOC113393849</name>
</gene>
<dbReference type="CTD" id="5411"/>
<keyword evidence="6" id="KW-0508">mRNA splicing</keyword>
<keyword evidence="7" id="KW-0539">Nucleus</keyword>
<feature type="region of interest" description="Disordered" evidence="9">
    <location>
        <begin position="50"/>
        <end position="113"/>
    </location>
</feature>
<proteinExistence type="inferred from homology"/>
<dbReference type="PANTHER" id="PTHR12707">
    <property type="entry name" value="PINN"/>
    <property type="match status" value="1"/>
</dbReference>
<dbReference type="OrthoDB" id="330772at2759"/>
<feature type="coiled-coil region" evidence="8">
    <location>
        <begin position="159"/>
        <end position="189"/>
    </location>
</feature>
<keyword evidence="4" id="KW-0805">Transcription regulation</keyword>